<keyword evidence="3" id="KW-1185">Reference proteome</keyword>
<gene>
    <name evidence="2" type="ORF">FB559_6395</name>
</gene>
<name>A0A543CUY2_9ACTN</name>
<comment type="caution">
    <text evidence="2">The sequence shown here is derived from an EMBL/GenBank/DDBJ whole genome shotgun (WGS) entry which is preliminary data.</text>
</comment>
<dbReference type="AlphaFoldDB" id="A0A543CUY2"/>
<sequence length="76" mass="8251">MTDPYRIYETADSSPAAAERRGRLRPVLWLLLVISVAGNVATSNTGLNIMLGIGFGLVALACGAALIVDHYQHRRR</sequence>
<dbReference type="Proteomes" id="UP000316096">
    <property type="component" value="Unassembled WGS sequence"/>
</dbReference>
<accession>A0A543CUY2</accession>
<proteinExistence type="predicted"/>
<dbReference type="OrthoDB" id="3543793at2"/>
<dbReference type="RefSeq" id="WP_141960397.1">
    <property type="nucleotide sequence ID" value="NZ_VFOZ01000001.1"/>
</dbReference>
<evidence type="ECO:0000313" key="2">
    <source>
        <dbReference type="EMBL" id="TQM00678.1"/>
    </source>
</evidence>
<feature type="transmembrane region" description="Helical" evidence="1">
    <location>
        <begin position="27"/>
        <end position="43"/>
    </location>
</feature>
<evidence type="ECO:0008006" key="4">
    <source>
        <dbReference type="Google" id="ProtNLM"/>
    </source>
</evidence>
<evidence type="ECO:0000313" key="3">
    <source>
        <dbReference type="Proteomes" id="UP000316096"/>
    </source>
</evidence>
<evidence type="ECO:0000256" key="1">
    <source>
        <dbReference type="SAM" id="Phobius"/>
    </source>
</evidence>
<keyword evidence="1" id="KW-1133">Transmembrane helix</keyword>
<feature type="transmembrane region" description="Helical" evidence="1">
    <location>
        <begin position="49"/>
        <end position="68"/>
    </location>
</feature>
<keyword evidence="1" id="KW-0812">Transmembrane</keyword>
<protein>
    <recommendedName>
        <fullName evidence="4">DUF2631 domain-containing protein</fullName>
    </recommendedName>
</protein>
<keyword evidence="1" id="KW-0472">Membrane</keyword>
<dbReference type="EMBL" id="VFOZ01000001">
    <property type="protein sequence ID" value="TQM00678.1"/>
    <property type="molecule type" value="Genomic_DNA"/>
</dbReference>
<organism evidence="2 3">
    <name type="scientific">Actinoallomurus bryophytorum</name>
    <dbReference type="NCBI Taxonomy" id="1490222"/>
    <lineage>
        <taxon>Bacteria</taxon>
        <taxon>Bacillati</taxon>
        <taxon>Actinomycetota</taxon>
        <taxon>Actinomycetes</taxon>
        <taxon>Streptosporangiales</taxon>
        <taxon>Thermomonosporaceae</taxon>
        <taxon>Actinoallomurus</taxon>
    </lineage>
</organism>
<reference evidence="2 3" key="1">
    <citation type="submission" date="2019-06" db="EMBL/GenBank/DDBJ databases">
        <title>Sequencing the genomes of 1000 actinobacteria strains.</title>
        <authorList>
            <person name="Klenk H.-P."/>
        </authorList>
    </citation>
    <scope>NUCLEOTIDE SEQUENCE [LARGE SCALE GENOMIC DNA]</scope>
    <source>
        <strain evidence="2 3">DSM 102200</strain>
    </source>
</reference>